<feature type="region of interest" description="Disordered" evidence="4">
    <location>
        <begin position="289"/>
        <end position="312"/>
    </location>
</feature>
<accession>A0A396ZB92</accession>
<dbReference type="InterPro" id="IPR018062">
    <property type="entry name" value="HTH_AraC-typ_CS"/>
</dbReference>
<dbReference type="PANTHER" id="PTHR43436:SF2">
    <property type="entry name" value="ARAC_XYLS FAMILY TRANSCRIPTIONAL REGULATOR"/>
    <property type="match status" value="1"/>
</dbReference>
<keyword evidence="3" id="KW-0804">Transcription</keyword>
<organism evidence="6 7">
    <name type="scientific">Leptospira stimsonii</name>
    <dbReference type="NCBI Taxonomy" id="2202203"/>
    <lineage>
        <taxon>Bacteria</taxon>
        <taxon>Pseudomonadati</taxon>
        <taxon>Spirochaetota</taxon>
        <taxon>Spirochaetia</taxon>
        <taxon>Leptospirales</taxon>
        <taxon>Leptospiraceae</taxon>
        <taxon>Leptospira</taxon>
    </lineage>
</organism>
<dbReference type="Proteomes" id="UP000265798">
    <property type="component" value="Unassembled WGS sequence"/>
</dbReference>
<feature type="compositionally biased region" description="Basic and acidic residues" evidence="4">
    <location>
        <begin position="296"/>
        <end position="312"/>
    </location>
</feature>
<name>A0A396ZB92_9LEPT</name>
<dbReference type="InterPro" id="IPR009594">
    <property type="entry name" value="Tscrpt_reg_HTH_AraC_N"/>
</dbReference>
<dbReference type="SMART" id="SM00342">
    <property type="entry name" value="HTH_ARAC"/>
    <property type="match status" value="1"/>
</dbReference>
<dbReference type="InterPro" id="IPR009057">
    <property type="entry name" value="Homeodomain-like_sf"/>
</dbReference>
<dbReference type="InterPro" id="IPR018060">
    <property type="entry name" value="HTH_AraC"/>
</dbReference>
<dbReference type="EMBL" id="QHCT01000002">
    <property type="protein sequence ID" value="RHX90956.1"/>
    <property type="molecule type" value="Genomic_DNA"/>
</dbReference>
<dbReference type="RefSeq" id="WP_118968594.1">
    <property type="nucleotide sequence ID" value="NZ_QHCT01000002.1"/>
</dbReference>
<evidence type="ECO:0000256" key="3">
    <source>
        <dbReference type="ARBA" id="ARBA00023163"/>
    </source>
</evidence>
<dbReference type="GO" id="GO:0043565">
    <property type="term" value="F:sequence-specific DNA binding"/>
    <property type="evidence" value="ECO:0007669"/>
    <property type="project" value="InterPro"/>
</dbReference>
<gene>
    <name evidence="6" type="ORF">DLM75_10195</name>
</gene>
<comment type="caution">
    <text evidence="6">The sequence shown here is derived from an EMBL/GenBank/DDBJ whole genome shotgun (WGS) entry which is preliminary data.</text>
</comment>
<keyword evidence="2" id="KW-0238">DNA-binding</keyword>
<evidence type="ECO:0000256" key="1">
    <source>
        <dbReference type="ARBA" id="ARBA00023015"/>
    </source>
</evidence>
<evidence type="ECO:0000259" key="5">
    <source>
        <dbReference type="PROSITE" id="PS01124"/>
    </source>
</evidence>
<dbReference type="AlphaFoldDB" id="A0A396ZB92"/>
<dbReference type="PROSITE" id="PS00041">
    <property type="entry name" value="HTH_ARAC_FAMILY_1"/>
    <property type="match status" value="1"/>
</dbReference>
<dbReference type="Pfam" id="PF06719">
    <property type="entry name" value="AraC_N"/>
    <property type="match status" value="1"/>
</dbReference>
<proteinExistence type="predicted"/>
<dbReference type="PANTHER" id="PTHR43436">
    <property type="entry name" value="ARAC-FAMILY TRANSCRIPTIONAL REGULATOR"/>
    <property type="match status" value="1"/>
</dbReference>
<dbReference type="OrthoDB" id="34150at2"/>
<protein>
    <submittedName>
        <fullName evidence="6">AraC family transcriptional regulator</fullName>
    </submittedName>
</protein>
<evidence type="ECO:0000256" key="2">
    <source>
        <dbReference type="ARBA" id="ARBA00023125"/>
    </source>
</evidence>
<keyword evidence="1" id="KW-0805">Transcription regulation</keyword>
<evidence type="ECO:0000313" key="6">
    <source>
        <dbReference type="EMBL" id="RHX90956.1"/>
    </source>
</evidence>
<reference evidence="7" key="1">
    <citation type="submission" date="2018-05" db="EMBL/GenBank/DDBJ databases">
        <title>Leptospira yasudae sp. nov. and Leptospira stimsonii sp. nov., two pathogenic species of the genus Leptospira isolated from environmental sources.</title>
        <authorList>
            <person name="Casanovas-Massana A."/>
            <person name="Hamond C."/>
            <person name="Santos L.A."/>
            <person name="Hacker K.P."/>
            <person name="Balassiano I."/>
            <person name="Medeiros M.A."/>
            <person name="Reis M.G."/>
            <person name="Ko A.I."/>
            <person name="Wunder E.A."/>
        </authorList>
    </citation>
    <scope>NUCLEOTIDE SEQUENCE [LARGE SCALE GENOMIC DNA]</scope>
    <source>
        <strain evidence="7">Yale</strain>
    </source>
</reference>
<dbReference type="PROSITE" id="PS01124">
    <property type="entry name" value="HTH_ARAC_FAMILY_2"/>
    <property type="match status" value="1"/>
</dbReference>
<dbReference type="Gene3D" id="1.10.10.60">
    <property type="entry name" value="Homeodomain-like"/>
    <property type="match status" value="2"/>
</dbReference>
<sequence>MKTQSEEKRLRLVELLKGLVPEEKILPSVVKGVTLFRIDHSSPRSQKAYEPGIILLAQGQKRVFLGEEIYTYDRMNYLVLSVPLPIECETKASPDEPILGVYITVDPSSIGEILLEMEDIPYDEESLPKGIYSAPMNPILTDATIRLIECLSTPKDGKVIGPMIVKEILYRVISSEQGGALQALAYRNRRFFKIARALHRIHKSYQEALDVKSLAMEAGMSVSTFHTSFKAVTNASPIQYIKNVRLHKAKQLMTQEGINVYNAAFRVGYESPSQFSREYKRFFGITPAKDAGNQQHEGRNGLREENRSVLSV</sequence>
<dbReference type="GO" id="GO:0003700">
    <property type="term" value="F:DNA-binding transcription factor activity"/>
    <property type="evidence" value="ECO:0007669"/>
    <property type="project" value="InterPro"/>
</dbReference>
<dbReference type="Pfam" id="PF12833">
    <property type="entry name" value="HTH_18"/>
    <property type="match status" value="1"/>
</dbReference>
<dbReference type="SUPFAM" id="SSF46689">
    <property type="entry name" value="Homeodomain-like"/>
    <property type="match status" value="2"/>
</dbReference>
<evidence type="ECO:0000256" key="4">
    <source>
        <dbReference type="SAM" id="MobiDB-lite"/>
    </source>
</evidence>
<evidence type="ECO:0000313" key="7">
    <source>
        <dbReference type="Proteomes" id="UP000265798"/>
    </source>
</evidence>
<feature type="domain" description="HTH araC/xylS-type" evidence="5">
    <location>
        <begin position="195"/>
        <end position="293"/>
    </location>
</feature>